<keyword evidence="18" id="KW-1185">Reference proteome</keyword>
<evidence type="ECO:0000256" key="5">
    <source>
        <dbReference type="ARBA" id="ARBA00022685"/>
    </source>
</evidence>
<keyword evidence="6" id="KW-0812">Transmembrane</keyword>
<feature type="compositionally biased region" description="Low complexity" evidence="14">
    <location>
        <begin position="513"/>
        <end position="543"/>
    </location>
</feature>
<dbReference type="OrthoDB" id="9907024at2759"/>
<evidence type="ECO:0000256" key="1">
    <source>
        <dbReference type="ARBA" id="ARBA00004251"/>
    </source>
</evidence>
<keyword evidence="7 15" id="KW-0732">Signal</keyword>
<comment type="caution">
    <text evidence="17">The sequence shown here is derived from an EMBL/GenBank/DDBJ whole genome shotgun (WGS) entry which is preliminary data.</text>
</comment>
<dbReference type="EMBL" id="VYZE01003448">
    <property type="protein sequence ID" value="NWU73369.1"/>
    <property type="molecule type" value="Genomic_DNA"/>
</dbReference>
<evidence type="ECO:0000256" key="6">
    <source>
        <dbReference type="ARBA" id="ARBA00022692"/>
    </source>
</evidence>
<keyword evidence="10" id="KW-1015">Disulfide bond</keyword>
<dbReference type="PANTHER" id="PTHR23343">
    <property type="entry name" value="ZONA PELLUCIDA SPERM-BINDING PROTEIN"/>
    <property type="match status" value="1"/>
</dbReference>
<evidence type="ECO:0000256" key="8">
    <source>
        <dbReference type="ARBA" id="ARBA00022989"/>
    </source>
</evidence>
<feature type="non-terminal residue" evidence="17">
    <location>
        <position position="1"/>
    </location>
</feature>
<feature type="compositionally biased region" description="Polar residues" evidence="14">
    <location>
        <begin position="342"/>
        <end position="358"/>
    </location>
</feature>
<proteinExistence type="predicted"/>
<name>A0A7K5Z792_9AVES</name>
<dbReference type="GO" id="GO:0035805">
    <property type="term" value="C:egg coat"/>
    <property type="evidence" value="ECO:0007669"/>
    <property type="project" value="UniProtKB-SubCell"/>
</dbReference>
<feature type="domain" description="ZP" evidence="16">
    <location>
        <begin position="27"/>
        <end position="704"/>
    </location>
</feature>
<feature type="compositionally biased region" description="Polar residues" evidence="14">
    <location>
        <begin position="459"/>
        <end position="488"/>
    </location>
</feature>
<comment type="subcellular location">
    <subcellularLocation>
        <location evidence="1">Cell membrane</location>
        <topology evidence="1">Single-pass type I membrane protein</topology>
    </subcellularLocation>
    <subcellularLocation>
        <location evidence="13">Zona pellucida</location>
    </subcellularLocation>
</comment>
<organism evidence="17 18">
    <name type="scientific">Pterocles burchelli</name>
    <dbReference type="NCBI Taxonomy" id="2585816"/>
    <lineage>
        <taxon>Eukaryota</taxon>
        <taxon>Metazoa</taxon>
        <taxon>Chordata</taxon>
        <taxon>Craniata</taxon>
        <taxon>Vertebrata</taxon>
        <taxon>Euteleostomi</taxon>
        <taxon>Archelosauria</taxon>
        <taxon>Archosauria</taxon>
        <taxon>Dinosauria</taxon>
        <taxon>Saurischia</taxon>
        <taxon>Theropoda</taxon>
        <taxon>Coelurosauria</taxon>
        <taxon>Aves</taxon>
        <taxon>Neognathae</taxon>
        <taxon>Neoaves</taxon>
        <taxon>Columbimorphae</taxon>
        <taxon>Pterocliformes</taxon>
        <taxon>Pteroclidae</taxon>
        <taxon>Pterocles</taxon>
    </lineage>
</organism>
<dbReference type="GO" id="GO:0032190">
    <property type="term" value="F:acrosin binding"/>
    <property type="evidence" value="ECO:0007669"/>
    <property type="project" value="TreeGrafter"/>
</dbReference>
<evidence type="ECO:0000256" key="4">
    <source>
        <dbReference type="ARBA" id="ARBA00022530"/>
    </source>
</evidence>
<evidence type="ECO:0000256" key="7">
    <source>
        <dbReference type="ARBA" id="ARBA00022729"/>
    </source>
</evidence>
<feature type="region of interest" description="Disordered" evidence="14">
    <location>
        <begin position="127"/>
        <end position="152"/>
    </location>
</feature>
<evidence type="ECO:0000256" key="15">
    <source>
        <dbReference type="SAM" id="SignalP"/>
    </source>
</evidence>
<evidence type="ECO:0000313" key="18">
    <source>
        <dbReference type="Proteomes" id="UP000522270"/>
    </source>
</evidence>
<evidence type="ECO:0000256" key="2">
    <source>
        <dbReference type="ARBA" id="ARBA00022475"/>
    </source>
</evidence>
<dbReference type="InterPro" id="IPR054554">
    <property type="entry name" value="ZP1/4_Ig-like"/>
</dbReference>
<dbReference type="GO" id="GO:0007339">
    <property type="term" value="P:binding of sperm to zona pellucida"/>
    <property type="evidence" value="ECO:0007669"/>
    <property type="project" value="TreeGrafter"/>
</dbReference>
<dbReference type="PROSITE" id="PS51034">
    <property type="entry name" value="ZP_2"/>
    <property type="match status" value="1"/>
</dbReference>
<feature type="compositionally biased region" description="Polar residues" evidence="14">
    <location>
        <begin position="130"/>
        <end position="143"/>
    </location>
</feature>
<dbReference type="InterPro" id="IPR055355">
    <property type="entry name" value="ZP-C"/>
</dbReference>
<sequence>MGRRFSILLLLLLAPGAAVSLLRYRYDCGDYGMQLLAYPPHGRTLRFTVLDEFGTRFEVANCSICLHWLNAGGDGAVVFSSGYEGCHVLLKEDRYVLRVQVEEMLRGGVLAASYEVNMSCPLPGGDYETLTHNTRGESSATRGDNSHLPQAGVLVPLSQPGRLHDVSQSLTLPGPQISPQAHSEQGRPVARTQPALGGRPQPQPSLLHPGLQPQPRPGTQTHTQPILGHSGVPNQPGLLHPGLQTPNQPGLLRPGFQTPNQPGLVHGGPQNQPGFLRPGFQTPNQPGLQHPGSQNQPGVLRPGLQTQNQPGLLVPNLQTQNQPGLVHPGVQNQPGFLRPGLQTPNQPGLQHPGSQNQPGLLRPGLQTPNQPGFLRPGVQTPNQLGPQLSGSQSQPGLLHPNLQTPNHHQGLQQPGSQNQPGHLRPGFQTQNQPGLGGVQSGLTPAGAQPQAGFVRPVAQPQSQPGFTRPSLQSQSQTGLLRPGLQSQAGLVPPGNSRPALGRPGLSSRPGLVRPGLQAQLQPGLVGPGLQPQPQPGVLRPGLQSQPSLLQPTALFYPSPGADESYSSYHPEGDHPLVKVLRDPIYVEVRLLQKTDPNLVLVLHQCWASPSTDATAQPQWPILVDGCPFTGDNYRTQLVPVGPASPQLPFPSHYQRFVLSTFAFVEPPSMAVLEGEVYISCSASVCHLAQPEPCRPSCQLGATSR</sequence>
<feature type="compositionally biased region" description="Polar residues" evidence="14">
    <location>
        <begin position="281"/>
        <end position="297"/>
    </location>
</feature>
<evidence type="ECO:0000256" key="9">
    <source>
        <dbReference type="ARBA" id="ARBA00023136"/>
    </source>
</evidence>
<evidence type="ECO:0000259" key="16">
    <source>
        <dbReference type="PROSITE" id="PS51034"/>
    </source>
</evidence>
<dbReference type="PANTHER" id="PTHR23343:SF41">
    <property type="entry name" value="ZONA PELLUCIDA SPERM-BINDING PROTEIN 1"/>
    <property type="match status" value="1"/>
</dbReference>
<feature type="compositionally biased region" description="Low complexity" evidence="14">
    <location>
        <begin position="383"/>
        <end position="398"/>
    </location>
</feature>
<dbReference type="GO" id="GO:0060468">
    <property type="term" value="P:prevention of polyspermy"/>
    <property type="evidence" value="ECO:0007669"/>
    <property type="project" value="TreeGrafter"/>
</dbReference>
<evidence type="ECO:0000256" key="12">
    <source>
        <dbReference type="ARBA" id="ARBA00023279"/>
    </source>
</evidence>
<feature type="non-terminal residue" evidence="17">
    <location>
        <position position="704"/>
    </location>
</feature>
<dbReference type="PROSITE" id="PS00682">
    <property type="entry name" value="ZP_1"/>
    <property type="match status" value="1"/>
</dbReference>
<evidence type="ECO:0000256" key="10">
    <source>
        <dbReference type="ARBA" id="ARBA00023157"/>
    </source>
</evidence>
<evidence type="ECO:0000256" key="11">
    <source>
        <dbReference type="ARBA" id="ARBA00023180"/>
    </source>
</evidence>
<evidence type="ECO:0000256" key="3">
    <source>
        <dbReference type="ARBA" id="ARBA00022525"/>
    </source>
</evidence>
<dbReference type="InterPro" id="IPR017977">
    <property type="entry name" value="ZP_dom_CS"/>
</dbReference>
<accession>A0A7K5Z792</accession>
<dbReference type="InterPro" id="IPR001507">
    <property type="entry name" value="ZP_dom"/>
</dbReference>
<feature type="compositionally biased region" description="Polar residues" evidence="14">
    <location>
        <begin position="304"/>
        <end position="323"/>
    </location>
</feature>
<feature type="signal peptide" evidence="15">
    <location>
        <begin position="1"/>
        <end position="18"/>
    </location>
</feature>
<reference evidence="17 18" key="1">
    <citation type="submission" date="2019-09" db="EMBL/GenBank/DDBJ databases">
        <title>Bird 10,000 Genomes (B10K) Project - Family phase.</title>
        <authorList>
            <person name="Zhang G."/>
        </authorList>
    </citation>
    <scope>NUCLEOTIDE SEQUENCE [LARGE SCALE GENOMIC DNA]</scope>
    <source>
        <strain evidence="17">B10K-DU-027-49</strain>
        <tissue evidence="17">Muscle</tissue>
    </source>
</reference>
<evidence type="ECO:0000313" key="17">
    <source>
        <dbReference type="EMBL" id="NWU73369.1"/>
    </source>
</evidence>
<dbReference type="Gene3D" id="2.60.40.4100">
    <property type="entry name" value="Zona pellucida, ZP-C domain"/>
    <property type="match status" value="1"/>
</dbReference>
<dbReference type="InterPro" id="IPR042235">
    <property type="entry name" value="ZP-C_dom"/>
</dbReference>
<keyword evidence="3" id="KW-0964">Secreted</keyword>
<keyword evidence="9" id="KW-0472">Membrane</keyword>
<gene>
    <name evidence="17" type="primary">Zp1</name>
    <name evidence="17" type="ORF">PTEBUR_R01304</name>
</gene>
<dbReference type="GO" id="GO:0035804">
    <property type="term" value="F:structural constituent of egg coat"/>
    <property type="evidence" value="ECO:0007669"/>
    <property type="project" value="TreeGrafter"/>
</dbReference>
<keyword evidence="2" id="KW-1003">Cell membrane</keyword>
<feature type="region of interest" description="Disordered" evidence="14">
    <location>
        <begin position="164"/>
        <end position="544"/>
    </location>
</feature>
<keyword evidence="4" id="KW-0272">Extracellular matrix</keyword>
<dbReference type="Pfam" id="PF22821">
    <property type="entry name" value="ZP1_ZP4_Ig-like"/>
    <property type="match status" value="1"/>
</dbReference>
<keyword evidence="5" id="KW-0165">Cleavage on pair of basic residues</keyword>
<protein>
    <submittedName>
        <fullName evidence="17">ZP1 protein</fullName>
    </submittedName>
</protein>
<dbReference type="InterPro" id="IPR051148">
    <property type="entry name" value="Zona_Pellucida_Domain_gp"/>
</dbReference>
<dbReference type="AlphaFoldDB" id="A0A7K5Z792"/>
<evidence type="ECO:0000256" key="14">
    <source>
        <dbReference type="SAM" id="MobiDB-lite"/>
    </source>
</evidence>
<dbReference type="Proteomes" id="UP000522270">
    <property type="component" value="Unassembled WGS sequence"/>
</dbReference>
<feature type="compositionally biased region" description="Polar residues" evidence="14">
    <location>
        <begin position="401"/>
        <end position="420"/>
    </location>
</feature>
<evidence type="ECO:0000256" key="13">
    <source>
        <dbReference type="ARBA" id="ARBA00024183"/>
    </source>
</evidence>
<dbReference type="Pfam" id="PF00100">
    <property type="entry name" value="Zona_pellucida"/>
    <property type="match status" value="1"/>
</dbReference>
<keyword evidence="11" id="KW-0325">Glycoprotein</keyword>
<keyword evidence="12" id="KW-0278">Fertilization</keyword>
<dbReference type="SMART" id="SM00241">
    <property type="entry name" value="ZP"/>
    <property type="match status" value="1"/>
</dbReference>
<feature type="compositionally biased region" description="Polar residues" evidence="14">
    <location>
        <begin position="166"/>
        <end position="183"/>
    </location>
</feature>
<feature type="chain" id="PRO_5029834382" evidence="15">
    <location>
        <begin position="19"/>
        <end position="704"/>
    </location>
</feature>
<dbReference type="GO" id="GO:0005886">
    <property type="term" value="C:plasma membrane"/>
    <property type="evidence" value="ECO:0007669"/>
    <property type="project" value="UniProtKB-SubCell"/>
</dbReference>
<keyword evidence="8" id="KW-1133">Transmembrane helix</keyword>